<evidence type="ECO:0000256" key="2">
    <source>
        <dbReference type="PIRSR" id="PIRSR605493-1"/>
    </source>
</evidence>
<dbReference type="CDD" id="cd16841">
    <property type="entry name" value="RraA_family"/>
    <property type="match status" value="1"/>
</dbReference>
<keyword evidence="2" id="KW-0479">Metal-binding</keyword>
<dbReference type="PATRIC" id="fig|937777.3.peg.4356"/>
<dbReference type="OrthoDB" id="9784786at2"/>
<dbReference type="InterPro" id="IPR005493">
    <property type="entry name" value="RraA/RraA-like"/>
</dbReference>
<evidence type="ECO:0000256" key="1">
    <source>
        <dbReference type="ARBA" id="ARBA00029596"/>
    </source>
</evidence>
<dbReference type="PANTHER" id="PTHR33254">
    <property type="entry name" value="4-HYDROXY-4-METHYL-2-OXOGLUTARATE ALDOLASE 3-RELATED"/>
    <property type="match status" value="1"/>
</dbReference>
<dbReference type="Pfam" id="PF03737">
    <property type="entry name" value="RraA-like"/>
    <property type="match status" value="1"/>
</dbReference>
<reference evidence="4" key="1">
    <citation type="submission" date="2012-03" db="EMBL/GenBank/DDBJ databases">
        <title>Complete sequence of plasmid 1 of Deinococcus peraridilitoris DSM 19664.</title>
        <authorList>
            <person name="Lucas S."/>
            <person name="Copeland A."/>
            <person name="Lapidus A."/>
            <person name="Glavina del Rio T."/>
            <person name="Dalin E."/>
            <person name="Tice H."/>
            <person name="Bruce D."/>
            <person name="Goodwin L."/>
            <person name="Pitluck S."/>
            <person name="Peters L."/>
            <person name="Mikhailova N."/>
            <person name="Lu M."/>
            <person name="Kyrpides N."/>
            <person name="Mavromatis K."/>
            <person name="Ivanova N."/>
            <person name="Brettin T."/>
            <person name="Detter J.C."/>
            <person name="Han C."/>
            <person name="Larimer F."/>
            <person name="Land M."/>
            <person name="Hauser L."/>
            <person name="Markowitz V."/>
            <person name="Cheng J.-F."/>
            <person name="Hugenholtz P."/>
            <person name="Woyke T."/>
            <person name="Wu D."/>
            <person name="Pukall R."/>
            <person name="Steenblock K."/>
            <person name="Brambilla E."/>
            <person name="Klenk H.-P."/>
            <person name="Eisen J.A."/>
        </authorList>
    </citation>
    <scope>NUCLEOTIDE SEQUENCE [LARGE SCALE GENOMIC DNA]</scope>
    <source>
        <strain evidence="4">DSM 19664 / LMG 22246 / CIP 109416 / KR-200</strain>
        <plasmid evidence="4">Plasmid pDEIPE01</plasmid>
    </source>
</reference>
<name>L0A966_DEIPD</name>
<sequence length="208" mass="21758">MTNEEVMRAFRSLLDDGDLTCTVSDALGRTGALSADFRPVWPGARLIGEAVTVRTFGTDLSAVFDGIQAAVPGSVLIIDSHGIRNAAFWGERTTRMAQARGLAGTVIDGACRDVVAISRLQYPVFSTAITPNAGLPGGRGSVNQTVQAGGIPVQPQDLVIADENGVVVIPQALASEILQRVHAALDDERKAFVLAAQGASVPPSNPRE</sequence>
<dbReference type="Proteomes" id="UP000010467">
    <property type="component" value="Plasmid pDEIPE01"/>
</dbReference>
<feature type="binding site" evidence="2">
    <location>
        <position position="113"/>
    </location>
    <ligand>
        <name>Mg(2+)</name>
        <dbReference type="ChEBI" id="CHEBI:18420"/>
    </ligand>
</feature>
<organism evidence="3 4">
    <name type="scientific">Deinococcus peraridilitoris (strain DSM 19664 / LMG 22246 / CIP 109416 / KR-200)</name>
    <dbReference type="NCBI Taxonomy" id="937777"/>
    <lineage>
        <taxon>Bacteria</taxon>
        <taxon>Thermotogati</taxon>
        <taxon>Deinococcota</taxon>
        <taxon>Deinococci</taxon>
        <taxon>Deinococcales</taxon>
        <taxon>Deinococcaceae</taxon>
        <taxon>Deinococcus</taxon>
    </lineage>
</organism>
<keyword evidence="3" id="KW-0614">Plasmid</keyword>
<dbReference type="RefSeq" id="WP_015231567.1">
    <property type="nucleotide sequence ID" value="NC_019789.1"/>
</dbReference>
<keyword evidence="3" id="KW-0808">Transferase</keyword>
<dbReference type="KEGG" id="dpd:Deipe_4326"/>
<dbReference type="HOGENOM" id="CLU_072626_3_2_0"/>
<keyword evidence="3" id="KW-0489">Methyltransferase</keyword>
<dbReference type="GO" id="GO:0032259">
    <property type="term" value="P:methylation"/>
    <property type="evidence" value="ECO:0007669"/>
    <property type="project" value="UniProtKB-KW"/>
</dbReference>
<dbReference type="GO" id="GO:0008168">
    <property type="term" value="F:methyltransferase activity"/>
    <property type="evidence" value="ECO:0007669"/>
    <property type="project" value="UniProtKB-KW"/>
</dbReference>
<dbReference type="SUPFAM" id="SSF89562">
    <property type="entry name" value="RraA-like"/>
    <property type="match status" value="1"/>
</dbReference>
<dbReference type="EMBL" id="CP003383">
    <property type="protein sequence ID" value="AFZ69667.1"/>
    <property type="molecule type" value="Genomic_DNA"/>
</dbReference>
<feature type="binding site" evidence="2">
    <location>
        <position position="112"/>
    </location>
    <ligand>
        <name>substrate</name>
    </ligand>
</feature>
<dbReference type="InterPro" id="IPR036704">
    <property type="entry name" value="RraA/RraA-like_sf"/>
</dbReference>
<keyword evidence="2" id="KW-0460">Magnesium</keyword>
<dbReference type="PANTHER" id="PTHR33254:SF4">
    <property type="entry name" value="4-HYDROXY-4-METHYL-2-OXOGLUTARATE ALDOLASE 3-RELATED"/>
    <property type="match status" value="1"/>
</dbReference>
<gene>
    <name evidence="3" type="ordered locus">Deipe_4326</name>
</gene>
<dbReference type="Gene3D" id="3.50.30.40">
    <property type="entry name" value="Ribonuclease E inhibitor RraA/RraA-like"/>
    <property type="match status" value="1"/>
</dbReference>
<dbReference type="AlphaFoldDB" id="L0A966"/>
<keyword evidence="4" id="KW-1185">Reference proteome</keyword>
<accession>L0A966</accession>
<evidence type="ECO:0000313" key="3">
    <source>
        <dbReference type="EMBL" id="AFZ69667.1"/>
    </source>
</evidence>
<comment type="cofactor">
    <cofactor evidence="2">
        <name>Mg(2+)</name>
        <dbReference type="ChEBI" id="CHEBI:18420"/>
    </cofactor>
</comment>
<protein>
    <recommendedName>
        <fullName evidence="1">Regulator of ribonuclease activity homolog</fullName>
    </recommendedName>
</protein>
<geneLocation type="plasmid" evidence="3 4">
    <name>pDEIPE01</name>
</geneLocation>
<proteinExistence type="predicted"/>
<dbReference type="GO" id="GO:0046872">
    <property type="term" value="F:metal ion binding"/>
    <property type="evidence" value="ECO:0007669"/>
    <property type="project" value="UniProtKB-KW"/>
</dbReference>
<evidence type="ECO:0000313" key="4">
    <source>
        <dbReference type="Proteomes" id="UP000010467"/>
    </source>
</evidence>